<dbReference type="AlphaFoldDB" id="A0A7Z0EFY9"/>
<protein>
    <submittedName>
        <fullName evidence="1">Uncharacterized protein</fullName>
    </submittedName>
</protein>
<dbReference type="EMBL" id="JACCFM010000001">
    <property type="protein sequence ID" value="NYJ20958.1"/>
    <property type="molecule type" value="Genomic_DNA"/>
</dbReference>
<evidence type="ECO:0000313" key="2">
    <source>
        <dbReference type="Proteomes" id="UP000537260"/>
    </source>
</evidence>
<dbReference type="Proteomes" id="UP000537260">
    <property type="component" value="Unassembled WGS sequence"/>
</dbReference>
<evidence type="ECO:0000313" key="1">
    <source>
        <dbReference type="EMBL" id="NYJ20958.1"/>
    </source>
</evidence>
<comment type="caution">
    <text evidence="1">The sequence shown here is derived from an EMBL/GenBank/DDBJ whole genome shotgun (WGS) entry which is preliminary data.</text>
</comment>
<sequence>MQRALESQGDAKVLPLVVSLIAPVREIAAEGSFGIENADYIAWAAGASRTLDEMDAAARSGDAAGVWRAFTDPTAGLHRLGTACVGIAGW</sequence>
<gene>
    <name evidence="1" type="ORF">HNR05_002749</name>
</gene>
<name>A0A7Z0EFY9_9MICO</name>
<reference evidence="1 2" key="1">
    <citation type="submission" date="2020-07" db="EMBL/GenBank/DDBJ databases">
        <title>Sequencing the genomes of 1000 actinobacteria strains.</title>
        <authorList>
            <person name="Klenk H.-P."/>
        </authorList>
    </citation>
    <scope>NUCLEOTIDE SEQUENCE [LARGE SCALE GENOMIC DNA]</scope>
    <source>
        <strain evidence="1 2">LI1</strain>
    </source>
</reference>
<proteinExistence type="predicted"/>
<accession>A0A7Z0EFY9</accession>
<keyword evidence="2" id="KW-1185">Reference proteome</keyword>
<organism evidence="1 2">
    <name type="scientific">Glaciibacter psychrotolerans</name>
    <dbReference type="NCBI Taxonomy" id="670054"/>
    <lineage>
        <taxon>Bacteria</taxon>
        <taxon>Bacillati</taxon>
        <taxon>Actinomycetota</taxon>
        <taxon>Actinomycetes</taxon>
        <taxon>Micrococcales</taxon>
        <taxon>Microbacteriaceae</taxon>
        <taxon>Glaciibacter</taxon>
    </lineage>
</organism>
<dbReference type="RefSeq" id="WP_179579633.1">
    <property type="nucleotide sequence ID" value="NZ_JACCFM010000001.1"/>
</dbReference>